<dbReference type="Proteomes" id="UP000292564">
    <property type="component" value="Unassembled WGS sequence"/>
</dbReference>
<organism evidence="1 2">
    <name type="scientific">Krasilnikovia cinnamomea</name>
    <dbReference type="NCBI Taxonomy" id="349313"/>
    <lineage>
        <taxon>Bacteria</taxon>
        <taxon>Bacillati</taxon>
        <taxon>Actinomycetota</taxon>
        <taxon>Actinomycetes</taxon>
        <taxon>Micromonosporales</taxon>
        <taxon>Micromonosporaceae</taxon>
        <taxon>Krasilnikovia</taxon>
    </lineage>
</organism>
<accession>A0A4V2G6I7</accession>
<keyword evidence="2" id="KW-1185">Reference proteome</keyword>
<sequence>MTATPHSRTADAVVRAAGYYGARSVLPTVYALEIDNGIITGHRLPVAPDRLAADAIGDTLAEMIPAARRVPVDGDLAAYVVILPAQRIVLAADGTGAVHHIELQGAPGETPNRDQWRAISDGLTAMINATMR</sequence>
<dbReference type="RefSeq" id="WP_130507992.1">
    <property type="nucleotide sequence ID" value="NZ_SHKY01000001.1"/>
</dbReference>
<proteinExistence type="predicted"/>
<name>A0A4V2G6I7_9ACTN</name>
<dbReference type="OrthoDB" id="10001456at2"/>
<comment type="caution">
    <text evidence="1">The sequence shown here is derived from an EMBL/GenBank/DDBJ whole genome shotgun (WGS) entry which is preliminary data.</text>
</comment>
<gene>
    <name evidence="1" type="ORF">EV385_0530</name>
</gene>
<dbReference type="EMBL" id="SHKY01000001">
    <property type="protein sequence ID" value="RZU48806.1"/>
    <property type="molecule type" value="Genomic_DNA"/>
</dbReference>
<protein>
    <submittedName>
        <fullName evidence="1">Uncharacterized protein</fullName>
    </submittedName>
</protein>
<evidence type="ECO:0000313" key="1">
    <source>
        <dbReference type="EMBL" id="RZU48806.1"/>
    </source>
</evidence>
<dbReference type="AlphaFoldDB" id="A0A4V2G6I7"/>
<reference evidence="1 2" key="1">
    <citation type="submission" date="2019-02" db="EMBL/GenBank/DDBJ databases">
        <title>Sequencing the genomes of 1000 actinobacteria strains.</title>
        <authorList>
            <person name="Klenk H.-P."/>
        </authorList>
    </citation>
    <scope>NUCLEOTIDE SEQUENCE [LARGE SCALE GENOMIC DNA]</scope>
    <source>
        <strain evidence="1 2">DSM 45162</strain>
    </source>
</reference>
<evidence type="ECO:0000313" key="2">
    <source>
        <dbReference type="Proteomes" id="UP000292564"/>
    </source>
</evidence>